<gene>
    <name evidence="1" type="ORF">PGT21_025929</name>
</gene>
<proteinExistence type="predicted"/>
<evidence type="ECO:0000313" key="2">
    <source>
        <dbReference type="Proteomes" id="UP000324748"/>
    </source>
</evidence>
<dbReference type="EMBL" id="VSWC01000118">
    <property type="protein sequence ID" value="KAA1084375.1"/>
    <property type="molecule type" value="Genomic_DNA"/>
</dbReference>
<accession>A0A5B0N550</accession>
<dbReference type="Proteomes" id="UP000324748">
    <property type="component" value="Unassembled WGS sequence"/>
</dbReference>
<reference evidence="1 2" key="1">
    <citation type="submission" date="2019-05" db="EMBL/GenBank/DDBJ databases">
        <title>Emergence of the Ug99 lineage of the wheat stem rust pathogen through somatic hybridization.</title>
        <authorList>
            <person name="Li F."/>
            <person name="Upadhyaya N.M."/>
            <person name="Sperschneider J."/>
            <person name="Matny O."/>
            <person name="Nguyen-Phuc H."/>
            <person name="Mago R."/>
            <person name="Raley C."/>
            <person name="Miller M.E."/>
            <person name="Silverstein K.A.T."/>
            <person name="Henningsen E."/>
            <person name="Hirsch C.D."/>
            <person name="Visser B."/>
            <person name="Pretorius Z.A."/>
            <person name="Steffenson B.J."/>
            <person name="Schwessinger B."/>
            <person name="Dodds P.N."/>
            <person name="Figueroa M."/>
        </authorList>
    </citation>
    <scope>NUCLEOTIDE SEQUENCE [LARGE SCALE GENOMIC DNA]</scope>
    <source>
        <strain evidence="1">21-0</strain>
    </source>
</reference>
<evidence type="ECO:0000313" key="1">
    <source>
        <dbReference type="EMBL" id="KAA1084375.1"/>
    </source>
</evidence>
<comment type="caution">
    <text evidence="1">The sequence shown here is derived from an EMBL/GenBank/DDBJ whole genome shotgun (WGS) entry which is preliminary data.</text>
</comment>
<sequence>MLKARATVGLKGRWLSSLLRHPLGQTTYPIIPKHHPCPGHQRHPIFRSTSSNNPTGCAWLWRPLLIQLSQLLDTAHPAQSSQVSSQPQLSQLLDPAQSALGPSSVSSWTQLSQLLDPAQSALGPSSVSSWTQLTHPAHPALGSSSFSSEIQLIQLIQLKNQL</sequence>
<keyword evidence="2" id="KW-1185">Reference proteome</keyword>
<protein>
    <submittedName>
        <fullName evidence="1">Uncharacterized protein</fullName>
    </submittedName>
</protein>
<name>A0A5B0N550_PUCGR</name>
<dbReference type="AlphaFoldDB" id="A0A5B0N550"/>
<organism evidence="1 2">
    <name type="scientific">Puccinia graminis f. sp. tritici</name>
    <dbReference type="NCBI Taxonomy" id="56615"/>
    <lineage>
        <taxon>Eukaryota</taxon>
        <taxon>Fungi</taxon>
        <taxon>Dikarya</taxon>
        <taxon>Basidiomycota</taxon>
        <taxon>Pucciniomycotina</taxon>
        <taxon>Pucciniomycetes</taxon>
        <taxon>Pucciniales</taxon>
        <taxon>Pucciniaceae</taxon>
        <taxon>Puccinia</taxon>
    </lineage>
</organism>
<dbReference type="OrthoDB" id="10510100at2759"/>